<dbReference type="SUPFAM" id="SSF52540">
    <property type="entry name" value="P-loop containing nucleoside triphosphate hydrolases"/>
    <property type="match status" value="1"/>
</dbReference>
<evidence type="ECO:0000313" key="3">
    <source>
        <dbReference type="EMBL" id="RZC75956.1"/>
    </source>
</evidence>
<accession>A0A4Y7KSX3</accession>
<dbReference type="PROSITE" id="PS51194">
    <property type="entry name" value="HELICASE_CTER"/>
    <property type="match status" value="1"/>
</dbReference>
<organism evidence="3 4">
    <name type="scientific">Papaver somniferum</name>
    <name type="common">Opium poppy</name>
    <dbReference type="NCBI Taxonomy" id="3469"/>
    <lineage>
        <taxon>Eukaryota</taxon>
        <taxon>Viridiplantae</taxon>
        <taxon>Streptophyta</taxon>
        <taxon>Embryophyta</taxon>
        <taxon>Tracheophyta</taxon>
        <taxon>Spermatophyta</taxon>
        <taxon>Magnoliopsida</taxon>
        <taxon>Ranunculales</taxon>
        <taxon>Papaveraceae</taxon>
        <taxon>Papaveroideae</taxon>
        <taxon>Papaver</taxon>
    </lineage>
</organism>
<sequence>MHTSLGTYDFIILSAHEDVLIDEGRKVTGQKAGRCVTSSKLRLKVVDSKLDQLAEHKMKRSNQITKVNTLPEGFKGSHKRILVATDLVGRGIDIERVNFVINYNMTDSADTYLHGVSSINTYVR</sequence>
<feature type="domain" description="Helicase C-terminal" evidence="2">
    <location>
        <begin position="7"/>
        <end position="124"/>
    </location>
</feature>
<dbReference type="Proteomes" id="UP000316621">
    <property type="component" value="Chromosome 9"/>
</dbReference>
<dbReference type="Gene3D" id="3.40.50.300">
    <property type="entry name" value="P-loop containing nucleotide triphosphate hydrolases"/>
    <property type="match status" value="1"/>
</dbReference>
<dbReference type="Gramene" id="RZC75956">
    <property type="protein sequence ID" value="RZC75956"/>
    <property type="gene ID" value="C5167_001366"/>
</dbReference>
<dbReference type="InterPro" id="IPR001650">
    <property type="entry name" value="Helicase_C-like"/>
</dbReference>
<evidence type="ECO:0000259" key="2">
    <source>
        <dbReference type="PROSITE" id="PS51194"/>
    </source>
</evidence>
<proteinExistence type="predicted"/>
<dbReference type="GO" id="GO:0003723">
    <property type="term" value="F:RNA binding"/>
    <property type="evidence" value="ECO:0007669"/>
    <property type="project" value="UniProtKB-KW"/>
</dbReference>
<evidence type="ECO:0000313" key="4">
    <source>
        <dbReference type="Proteomes" id="UP000316621"/>
    </source>
</evidence>
<protein>
    <recommendedName>
        <fullName evidence="2">Helicase C-terminal domain-containing protein</fullName>
    </recommendedName>
</protein>
<evidence type="ECO:0000256" key="1">
    <source>
        <dbReference type="ARBA" id="ARBA00022884"/>
    </source>
</evidence>
<dbReference type="STRING" id="3469.A0A4Y7KSX3"/>
<dbReference type="EMBL" id="CM010723">
    <property type="protein sequence ID" value="RZC75956.1"/>
    <property type="molecule type" value="Genomic_DNA"/>
</dbReference>
<dbReference type="InterPro" id="IPR027417">
    <property type="entry name" value="P-loop_NTPase"/>
</dbReference>
<reference evidence="3 4" key="1">
    <citation type="journal article" date="2018" name="Science">
        <title>The opium poppy genome and morphinan production.</title>
        <authorList>
            <person name="Guo L."/>
            <person name="Winzer T."/>
            <person name="Yang X."/>
            <person name="Li Y."/>
            <person name="Ning Z."/>
            <person name="He Z."/>
            <person name="Teodor R."/>
            <person name="Lu Y."/>
            <person name="Bowser T.A."/>
            <person name="Graham I.A."/>
            <person name="Ye K."/>
        </authorList>
    </citation>
    <scope>NUCLEOTIDE SEQUENCE [LARGE SCALE GENOMIC DNA]</scope>
    <source>
        <strain evidence="4">cv. HN1</strain>
        <tissue evidence="3">Leaves</tissue>
    </source>
</reference>
<dbReference type="PANTHER" id="PTHR47958">
    <property type="entry name" value="ATP-DEPENDENT RNA HELICASE DBP3"/>
    <property type="match status" value="1"/>
</dbReference>
<keyword evidence="1" id="KW-0694">RNA-binding</keyword>
<dbReference type="AlphaFoldDB" id="A0A4Y7KSX3"/>
<gene>
    <name evidence="3" type="ORF">C5167_001366</name>
</gene>
<keyword evidence="4" id="KW-1185">Reference proteome</keyword>
<name>A0A4Y7KSX3_PAPSO</name>
<dbReference type="Pfam" id="PF00271">
    <property type="entry name" value="Helicase_C"/>
    <property type="match status" value="1"/>
</dbReference>